<dbReference type="SUPFAM" id="SSF56935">
    <property type="entry name" value="Porins"/>
    <property type="match status" value="1"/>
</dbReference>
<dbReference type="InterPro" id="IPR039426">
    <property type="entry name" value="TonB-dep_rcpt-like"/>
</dbReference>
<comment type="caution">
    <text evidence="3">The sequence shown here is derived from an EMBL/GenBank/DDBJ whole genome shotgun (WGS) entry which is preliminary data.</text>
</comment>
<dbReference type="GO" id="GO:0009279">
    <property type="term" value="C:cell outer membrane"/>
    <property type="evidence" value="ECO:0007669"/>
    <property type="project" value="UniProtKB-SubCell"/>
</dbReference>
<name>A0A9D1GGF8_9BACT</name>
<reference evidence="3" key="2">
    <citation type="journal article" date="2021" name="PeerJ">
        <title>Extensive microbial diversity within the chicken gut microbiome revealed by metagenomics and culture.</title>
        <authorList>
            <person name="Gilroy R."/>
            <person name="Ravi A."/>
            <person name="Getino M."/>
            <person name="Pursley I."/>
            <person name="Horton D.L."/>
            <person name="Alikhan N.F."/>
            <person name="Baker D."/>
            <person name="Gharbi K."/>
            <person name="Hall N."/>
            <person name="Watson M."/>
            <person name="Adriaenssens E.M."/>
            <person name="Foster-Nyarko E."/>
            <person name="Jarju S."/>
            <person name="Secka A."/>
            <person name="Antonio M."/>
            <person name="Oren A."/>
            <person name="Chaudhuri R.R."/>
            <person name="La Ragione R."/>
            <person name="Hildebrand F."/>
            <person name="Pallen M.J."/>
        </authorList>
    </citation>
    <scope>NUCLEOTIDE SEQUENCE</scope>
    <source>
        <strain evidence="3">21143</strain>
    </source>
</reference>
<dbReference type="AlphaFoldDB" id="A0A9D1GGF8"/>
<reference evidence="3" key="1">
    <citation type="submission" date="2020-10" db="EMBL/GenBank/DDBJ databases">
        <authorList>
            <person name="Gilroy R."/>
        </authorList>
    </citation>
    <scope>NUCLEOTIDE SEQUENCE</scope>
    <source>
        <strain evidence="3">21143</strain>
    </source>
</reference>
<dbReference type="Gene3D" id="2.170.130.10">
    <property type="entry name" value="TonB-dependent receptor, plug domain"/>
    <property type="match status" value="1"/>
</dbReference>
<keyword evidence="1" id="KW-0813">Transport</keyword>
<accession>A0A9D1GGF8</accession>
<evidence type="ECO:0000313" key="3">
    <source>
        <dbReference type="EMBL" id="HIT39709.1"/>
    </source>
</evidence>
<protein>
    <submittedName>
        <fullName evidence="3">TonB-dependent receptor</fullName>
    </submittedName>
</protein>
<keyword evidence="1" id="KW-0812">Transmembrane</keyword>
<dbReference type="InterPro" id="IPR012910">
    <property type="entry name" value="Plug_dom"/>
</dbReference>
<keyword evidence="3" id="KW-0675">Receptor</keyword>
<dbReference type="InterPro" id="IPR008969">
    <property type="entry name" value="CarboxyPept-like_regulatory"/>
</dbReference>
<keyword evidence="1" id="KW-0998">Cell outer membrane</keyword>
<evidence type="ECO:0000313" key="4">
    <source>
        <dbReference type="Proteomes" id="UP000886722"/>
    </source>
</evidence>
<dbReference type="Pfam" id="PF07715">
    <property type="entry name" value="Plug"/>
    <property type="match status" value="1"/>
</dbReference>
<dbReference type="InterPro" id="IPR037066">
    <property type="entry name" value="Plug_dom_sf"/>
</dbReference>
<dbReference type="Gene3D" id="2.60.40.1120">
    <property type="entry name" value="Carboxypeptidase-like, regulatory domain"/>
    <property type="match status" value="1"/>
</dbReference>
<organism evidence="3 4">
    <name type="scientific">Candidatus Caccoplasma intestinavium</name>
    <dbReference type="NCBI Taxonomy" id="2840716"/>
    <lineage>
        <taxon>Bacteria</taxon>
        <taxon>Pseudomonadati</taxon>
        <taxon>Bacteroidota</taxon>
        <taxon>Bacteroidia</taxon>
        <taxon>Bacteroidales</taxon>
        <taxon>Bacteroidaceae</taxon>
        <taxon>Bacteroidaceae incertae sedis</taxon>
        <taxon>Candidatus Caccoplasma</taxon>
    </lineage>
</organism>
<comment type="similarity">
    <text evidence="1">Belongs to the TonB-dependent receptor family.</text>
</comment>
<comment type="subcellular location">
    <subcellularLocation>
        <location evidence="1">Cell outer membrane</location>
        <topology evidence="1">Multi-pass membrane protein</topology>
    </subcellularLocation>
</comment>
<evidence type="ECO:0000259" key="2">
    <source>
        <dbReference type="Pfam" id="PF07715"/>
    </source>
</evidence>
<dbReference type="Proteomes" id="UP000886722">
    <property type="component" value="Unassembled WGS sequence"/>
</dbReference>
<keyword evidence="1" id="KW-0472">Membrane</keyword>
<proteinExistence type="inferred from homology"/>
<dbReference type="SUPFAM" id="SSF49464">
    <property type="entry name" value="Carboxypeptidase regulatory domain-like"/>
    <property type="match status" value="1"/>
</dbReference>
<evidence type="ECO:0000256" key="1">
    <source>
        <dbReference type="PROSITE-ProRule" id="PRU01360"/>
    </source>
</evidence>
<feature type="domain" description="TonB-dependent receptor plug" evidence="2">
    <location>
        <begin position="130"/>
        <end position="217"/>
    </location>
</feature>
<gene>
    <name evidence="3" type="ORF">IAD06_06700</name>
</gene>
<keyword evidence="1" id="KW-1134">Transmembrane beta strand</keyword>
<dbReference type="EMBL" id="DVKT01000051">
    <property type="protein sequence ID" value="HIT39709.1"/>
    <property type="molecule type" value="Genomic_DNA"/>
</dbReference>
<dbReference type="Pfam" id="PF13715">
    <property type="entry name" value="CarbopepD_reg_2"/>
    <property type="match status" value="1"/>
</dbReference>
<dbReference type="PROSITE" id="PS52016">
    <property type="entry name" value="TONB_DEPENDENT_REC_3"/>
    <property type="match status" value="1"/>
</dbReference>
<sequence length="804" mass="92098">MILRRLWLYIFLFLCFTVQAQRRVEITGKVIDSEGGPMDLVTVAVPAASTGTFTNEKGEFKLKIASSDTVEVVFSYLGYRRETRKLVDPAEKVSLTVRMYNKDRTLSEVQIREYRRQMSTLQKIDPKDWKLMPDASGGSIEALLATMPGVHSNNELSSQYSVRGGNFDENIVYVNGIEIYRPQLIRTGQQEGLSFINPDMVGSVGFSSGGYPVEYGDKMSSVLDITYKKPEAFEGAVSGSFLGASASVGHSTKRFSQLHGFRFKTNSTLLSTLDTEGEYKPLFFDYQTYLTYKINSRWDIAFLGNISSNNYKFIPQSRTTRYGSISSAAQFTVYFDGKEQDIFQTYFGAFTVNYRPSAFTNLSLLASAFTTREQVTYDITGEYWLDELDLANGVDTQESSGTLGYGSYHEHARNRLNANVYALALKGETRLGRHTLRYGVNYQRERIHDRMREWEARDSSGYTLPHTGEGISLISSLRSMQDTESNRISTYIQETYTLEHKSGIYNFTGGVRLSYWDYNRECIVSPRISVGFNPAFNPRLTFRFATGLYYQAPFYKEFRDTLQDSRGNWTVRLNDRIKSQRSVHVILGSDFTFRAMDRPFKLTGEVYYKKLDRLISYEVDNVRVWYSGENNSEGYIAGLDLKLFGEFVPGVDSWLTLSLMTAKEKAASGYVPLPTEQRYSVGLFFQDYVPRFPKYRFSLKAIWSDGLPMAAPRKGRAEGYFRTPPYRRVDIGLSRRLAGGEDRIMQKPFFRSFKSIWIGLDVFNLLDFANVNSYYWVTDIYNNQNAVPNYLTGRQFNLRLSFEF</sequence>